<dbReference type="GO" id="GO:0022857">
    <property type="term" value="F:transmembrane transporter activity"/>
    <property type="evidence" value="ECO:0007669"/>
    <property type="project" value="InterPro"/>
</dbReference>
<feature type="transmembrane region" description="Helical" evidence="6">
    <location>
        <begin position="162"/>
        <end position="182"/>
    </location>
</feature>
<reference evidence="8" key="1">
    <citation type="submission" date="2016-11" db="EMBL/GenBank/DDBJ databases">
        <authorList>
            <person name="Varghese N."/>
            <person name="Submissions S."/>
        </authorList>
    </citation>
    <scope>NUCLEOTIDE SEQUENCE [LARGE SCALE GENOMIC DNA]</scope>
    <source>
        <strain evidence="8">DSM 18761</strain>
    </source>
</reference>
<dbReference type="Gene3D" id="1.20.1740.10">
    <property type="entry name" value="Amino acid/polyamine transporter I"/>
    <property type="match status" value="1"/>
</dbReference>
<feature type="transmembrane region" description="Helical" evidence="6">
    <location>
        <begin position="339"/>
        <end position="359"/>
    </location>
</feature>
<dbReference type="Proteomes" id="UP000184127">
    <property type="component" value="Unassembled WGS sequence"/>
</dbReference>
<name>A0A1M4ZQN5_9THEO</name>
<dbReference type="GO" id="GO:0005886">
    <property type="term" value="C:plasma membrane"/>
    <property type="evidence" value="ECO:0007669"/>
    <property type="project" value="UniProtKB-SubCell"/>
</dbReference>
<evidence type="ECO:0000313" key="7">
    <source>
        <dbReference type="EMBL" id="SHF20314.1"/>
    </source>
</evidence>
<feature type="transmembrane region" description="Helical" evidence="6">
    <location>
        <begin position="202"/>
        <end position="221"/>
    </location>
</feature>
<feature type="transmembrane region" description="Helical" evidence="6">
    <location>
        <begin position="371"/>
        <end position="390"/>
    </location>
</feature>
<comment type="subcellular location">
    <subcellularLocation>
        <location evidence="1">Cell membrane</location>
        <topology evidence="1">Multi-pass membrane protein</topology>
    </subcellularLocation>
</comment>
<feature type="transmembrane region" description="Helical" evidence="6">
    <location>
        <begin position="97"/>
        <end position="121"/>
    </location>
</feature>
<evidence type="ECO:0000256" key="6">
    <source>
        <dbReference type="SAM" id="Phobius"/>
    </source>
</evidence>
<feature type="transmembrane region" description="Helical" evidence="6">
    <location>
        <begin position="424"/>
        <end position="444"/>
    </location>
</feature>
<dbReference type="Pfam" id="PF13520">
    <property type="entry name" value="AA_permease_2"/>
    <property type="match status" value="1"/>
</dbReference>
<keyword evidence="3 6" id="KW-0812">Transmembrane</keyword>
<feature type="transmembrane region" description="Helical" evidence="6">
    <location>
        <begin position="127"/>
        <end position="150"/>
    </location>
</feature>
<organism evidence="7 8">
    <name type="scientific">Thermoanaerobacter uzonensis DSM 18761</name>
    <dbReference type="NCBI Taxonomy" id="1123369"/>
    <lineage>
        <taxon>Bacteria</taxon>
        <taxon>Bacillati</taxon>
        <taxon>Bacillota</taxon>
        <taxon>Clostridia</taxon>
        <taxon>Thermoanaerobacterales</taxon>
        <taxon>Thermoanaerobacteraceae</taxon>
        <taxon>Thermoanaerobacter</taxon>
    </lineage>
</organism>
<gene>
    <name evidence="7" type="ORF">SAMN02745195_02083</name>
</gene>
<evidence type="ECO:0000256" key="3">
    <source>
        <dbReference type="ARBA" id="ARBA00022692"/>
    </source>
</evidence>
<dbReference type="RefSeq" id="WP_072969314.1">
    <property type="nucleotide sequence ID" value="NZ_FQUR01000017.1"/>
</dbReference>
<evidence type="ECO:0000256" key="1">
    <source>
        <dbReference type="ARBA" id="ARBA00004651"/>
    </source>
</evidence>
<dbReference type="InterPro" id="IPR050367">
    <property type="entry name" value="APC_superfamily"/>
</dbReference>
<dbReference type="PANTHER" id="PTHR42770">
    <property type="entry name" value="AMINO ACID TRANSPORTER-RELATED"/>
    <property type="match status" value="1"/>
</dbReference>
<feature type="transmembrane region" description="Helical" evidence="6">
    <location>
        <begin position="56"/>
        <end position="76"/>
    </location>
</feature>
<keyword evidence="4 6" id="KW-1133">Transmembrane helix</keyword>
<feature type="transmembrane region" description="Helical" evidence="6">
    <location>
        <begin position="21"/>
        <end position="44"/>
    </location>
</feature>
<dbReference type="InterPro" id="IPR002293">
    <property type="entry name" value="AA/rel_permease1"/>
</dbReference>
<protein>
    <submittedName>
        <fullName evidence="7">Amino acid/polyamine/organocation transporter, APC superfamily (TC 2.A.3)</fullName>
    </submittedName>
</protein>
<keyword evidence="5 6" id="KW-0472">Membrane</keyword>
<proteinExistence type="predicted"/>
<accession>A0A1M4ZQN5</accession>
<evidence type="ECO:0000256" key="2">
    <source>
        <dbReference type="ARBA" id="ARBA00022475"/>
    </source>
</evidence>
<feature type="transmembrane region" description="Helical" evidence="6">
    <location>
        <begin position="242"/>
        <end position="264"/>
    </location>
</feature>
<evidence type="ECO:0000256" key="5">
    <source>
        <dbReference type="ARBA" id="ARBA00023136"/>
    </source>
</evidence>
<evidence type="ECO:0000313" key="8">
    <source>
        <dbReference type="Proteomes" id="UP000184127"/>
    </source>
</evidence>
<feature type="transmembrane region" description="Helical" evidence="6">
    <location>
        <begin position="298"/>
        <end position="318"/>
    </location>
</feature>
<evidence type="ECO:0000256" key="4">
    <source>
        <dbReference type="ARBA" id="ARBA00022989"/>
    </source>
</evidence>
<sequence length="453" mass="49604">MENKNDTSLENFGYKQELKRALTIWDLIIYGLIFMVPIAPFGIYGFVADISKGMVALAYAIGIVGMIFTAFSYASMSEAFPIAGSVYSYATKGLNKVIGFFTGWVILLDYLLVPALLYVVSAAALNGIFPAIPVIVWALAFILINTIINIVGIEVTAKFNKIVLILELIVLAVFIGVGAFAISHGIGGAKFSFKAFYDPQNFSLGLVMSAVSIAVLSFLGFDGISTLAEETIGGKKTVGKATVLALLFAGILFILQTWVASMVWPDYRTFSNLDVAFYEVANRAGGKWLMLTTSLATAFAWGIANSLAAQAAVSRVLFSMARDQNLPQFLSKVHPKYKTPYIATIFIAILSAVLVAIYSDRIADLTSVINFGALTSFLVLHITVITYFMIKNHSSNIWKHLISPILGFLVIFYVWISLNVHAKILGAAWILIGIIYYIILKFILKRKPEELNV</sequence>
<dbReference type="AlphaFoldDB" id="A0A1M4ZQN5"/>
<dbReference type="PIRSF" id="PIRSF006060">
    <property type="entry name" value="AA_transporter"/>
    <property type="match status" value="1"/>
</dbReference>
<keyword evidence="8" id="KW-1185">Reference proteome</keyword>
<feature type="transmembrane region" description="Helical" evidence="6">
    <location>
        <begin position="397"/>
        <end position="418"/>
    </location>
</feature>
<keyword evidence="2" id="KW-1003">Cell membrane</keyword>
<dbReference type="EMBL" id="FQUR01000017">
    <property type="protein sequence ID" value="SHF20314.1"/>
    <property type="molecule type" value="Genomic_DNA"/>
</dbReference>
<dbReference type="PANTHER" id="PTHR42770:SF16">
    <property type="entry name" value="AMINO ACID PERMEASE"/>
    <property type="match status" value="1"/>
</dbReference>